<dbReference type="CDD" id="cd07483">
    <property type="entry name" value="Peptidases_S8_Subtilisin_Novo-like"/>
    <property type="match status" value="1"/>
</dbReference>
<dbReference type="PRINTS" id="PR00723">
    <property type="entry name" value="SUBTILISIN"/>
</dbReference>
<feature type="active site" description="Charge relay system" evidence="5">
    <location>
        <position position="286"/>
    </location>
</feature>
<dbReference type="PROSITE" id="PS51892">
    <property type="entry name" value="SUBTILASE"/>
    <property type="match status" value="1"/>
</dbReference>
<dbReference type="PANTHER" id="PTHR43399">
    <property type="entry name" value="SUBTILISIN-RELATED"/>
    <property type="match status" value="1"/>
</dbReference>
<dbReference type="InterPro" id="IPR023828">
    <property type="entry name" value="Peptidase_S8_Ser-AS"/>
</dbReference>
<dbReference type="PROSITE" id="PS51257">
    <property type="entry name" value="PROKAR_LIPOPROTEIN"/>
    <property type="match status" value="1"/>
</dbReference>
<dbReference type="AlphaFoldDB" id="A0A4Z0LAA3"/>
<dbReference type="PROSITE" id="PS00138">
    <property type="entry name" value="SUBTILASE_SER"/>
    <property type="match status" value="1"/>
</dbReference>
<feature type="active site" description="Charge relay system" evidence="5">
    <location>
        <position position="457"/>
    </location>
</feature>
<keyword evidence="7" id="KW-0732">Signal</keyword>
<feature type="signal peptide" evidence="7">
    <location>
        <begin position="1"/>
        <end position="21"/>
    </location>
</feature>
<evidence type="ECO:0000256" key="4">
    <source>
        <dbReference type="ARBA" id="ARBA00022825"/>
    </source>
</evidence>
<dbReference type="InterPro" id="IPR036852">
    <property type="entry name" value="Peptidase_S8/S53_dom_sf"/>
</dbReference>
<dbReference type="InterPro" id="IPR017308">
    <property type="entry name" value="Pept_S8_subtilisin_bacteroid"/>
</dbReference>
<accession>A0A4Z0LAA3</accession>
<evidence type="ECO:0000259" key="8">
    <source>
        <dbReference type="Pfam" id="PF00082"/>
    </source>
</evidence>
<keyword evidence="2 5" id="KW-0645">Protease</keyword>
<dbReference type="PIRSF" id="PIRSF037892">
    <property type="entry name" value="Subtilisin_rel_SRU_0565"/>
    <property type="match status" value="1"/>
</dbReference>
<dbReference type="InterPro" id="IPR051048">
    <property type="entry name" value="Peptidase_S8/S53_subtilisin"/>
</dbReference>
<dbReference type="InterPro" id="IPR034080">
    <property type="entry name" value="Protease_P7-like_dom"/>
</dbReference>
<evidence type="ECO:0000256" key="6">
    <source>
        <dbReference type="RuleBase" id="RU003355"/>
    </source>
</evidence>
<evidence type="ECO:0000256" key="1">
    <source>
        <dbReference type="ARBA" id="ARBA00011073"/>
    </source>
</evidence>
<evidence type="ECO:0000256" key="3">
    <source>
        <dbReference type="ARBA" id="ARBA00022801"/>
    </source>
</evidence>
<keyword evidence="4 5" id="KW-0720">Serine protease</keyword>
<evidence type="ECO:0000256" key="2">
    <source>
        <dbReference type="ARBA" id="ARBA00022670"/>
    </source>
</evidence>
<dbReference type="PROSITE" id="PS00136">
    <property type="entry name" value="SUBTILASE_ASP"/>
    <property type="match status" value="1"/>
</dbReference>
<gene>
    <name evidence="9" type="ORF">E4635_06625</name>
</gene>
<proteinExistence type="inferred from homology"/>
<feature type="chain" id="PRO_5021430464" evidence="7">
    <location>
        <begin position="22"/>
        <end position="535"/>
    </location>
</feature>
<feature type="active site" description="Charge relay system" evidence="5">
    <location>
        <position position="89"/>
    </location>
</feature>
<name>A0A4Z0LAA3_9FLAO</name>
<evidence type="ECO:0000313" key="9">
    <source>
        <dbReference type="EMBL" id="TGD58582.1"/>
    </source>
</evidence>
<dbReference type="InterPro" id="IPR000209">
    <property type="entry name" value="Peptidase_S8/S53_dom"/>
</dbReference>
<dbReference type="Pfam" id="PF00082">
    <property type="entry name" value="Peptidase_S8"/>
    <property type="match status" value="1"/>
</dbReference>
<dbReference type="GO" id="GO:0004252">
    <property type="term" value="F:serine-type endopeptidase activity"/>
    <property type="evidence" value="ECO:0007669"/>
    <property type="project" value="UniProtKB-UniRule"/>
</dbReference>
<organism evidence="9 10">
    <name type="scientific">Flavobacterium humi</name>
    <dbReference type="NCBI Taxonomy" id="2562683"/>
    <lineage>
        <taxon>Bacteria</taxon>
        <taxon>Pseudomonadati</taxon>
        <taxon>Bacteroidota</taxon>
        <taxon>Flavobacteriia</taxon>
        <taxon>Flavobacteriales</taxon>
        <taxon>Flavobacteriaceae</taxon>
        <taxon>Flavobacterium</taxon>
    </lineage>
</organism>
<dbReference type="PANTHER" id="PTHR43399:SF4">
    <property type="entry name" value="CELL WALL-ASSOCIATED PROTEASE"/>
    <property type="match status" value="1"/>
</dbReference>
<dbReference type="InterPro" id="IPR023827">
    <property type="entry name" value="Peptidase_S8_Asp-AS"/>
</dbReference>
<dbReference type="Gene3D" id="3.40.50.200">
    <property type="entry name" value="Peptidase S8/S53 domain"/>
    <property type="match status" value="2"/>
</dbReference>
<reference evidence="9 10" key="1">
    <citation type="submission" date="2019-04" db="EMBL/GenBank/DDBJ databases">
        <title>Flavobacterium sp. strain DS2-A Genome sequencing and assembly.</title>
        <authorList>
            <person name="Kim I."/>
        </authorList>
    </citation>
    <scope>NUCLEOTIDE SEQUENCE [LARGE SCALE GENOMIC DNA]</scope>
    <source>
        <strain evidence="9 10">DS2-A</strain>
    </source>
</reference>
<dbReference type="Proteomes" id="UP000297407">
    <property type="component" value="Unassembled WGS sequence"/>
</dbReference>
<dbReference type="EMBL" id="SRLH01000003">
    <property type="protein sequence ID" value="TGD58582.1"/>
    <property type="molecule type" value="Genomic_DNA"/>
</dbReference>
<comment type="caution">
    <text evidence="9">The sequence shown here is derived from an EMBL/GenBank/DDBJ whole genome shotgun (WGS) entry which is preliminary data.</text>
</comment>
<dbReference type="InterPro" id="IPR015500">
    <property type="entry name" value="Peptidase_S8_subtilisin-rel"/>
</dbReference>
<comment type="similarity">
    <text evidence="1 5 6">Belongs to the peptidase S8 family.</text>
</comment>
<feature type="domain" description="Peptidase S8/S53" evidence="8">
    <location>
        <begin position="80"/>
        <end position="493"/>
    </location>
</feature>
<dbReference type="SUPFAM" id="SSF52743">
    <property type="entry name" value="Subtilisin-like"/>
    <property type="match status" value="1"/>
</dbReference>
<protein>
    <submittedName>
        <fullName evidence="9">Peptidase S8</fullName>
    </submittedName>
</protein>
<dbReference type="OrthoDB" id="9798386at2"/>
<evidence type="ECO:0000256" key="7">
    <source>
        <dbReference type="SAM" id="SignalP"/>
    </source>
</evidence>
<evidence type="ECO:0000313" key="10">
    <source>
        <dbReference type="Proteomes" id="UP000297407"/>
    </source>
</evidence>
<dbReference type="RefSeq" id="WP_135525842.1">
    <property type="nucleotide sequence ID" value="NZ_SRLH01000003.1"/>
</dbReference>
<evidence type="ECO:0000256" key="5">
    <source>
        <dbReference type="PROSITE-ProRule" id="PRU01240"/>
    </source>
</evidence>
<keyword evidence="3 5" id="KW-0378">Hydrolase</keyword>
<dbReference type="InterPro" id="IPR022398">
    <property type="entry name" value="Peptidase_S8_His-AS"/>
</dbReference>
<keyword evidence="10" id="KW-1185">Reference proteome</keyword>
<dbReference type="GO" id="GO:0006508">
    <property type="term" value="P:proteolysis"/>
    <property type="evidence" value="ECO:0007669"/>
    <property type="project" value="UniProtKB-KW"/>
</dbReference>
<sequence>MRILKTITFTGAIALAIASCSAPKGIVSTNPAKIDVRPFKTTKLSDTQLQRWSHFDLDKDTVPGMSVDRAYAELLKGKKGTKVVVGVVDSGVDIEHEDLQGEIWNNPKEIAGNKKDDDNNGYVDDIHGWNFLGDADNEQLELTRIVKKGNDGSVQFENAKAELEHKTAELAPQKQQLDFILAGDKAVADYLKKKDYTAEDAKKIQTTDQALSQYKAMMVQILTSTPRAEFDAQMQEYKDYVYDQVNYNLNTSFDGRKIVGDNPNDINDTKYGNNNVIGPKKDGAKHGTHVAGIIAAVRGNNKGGDGIASNNVQIMAVRAVPNGDEYDKDIALAIRYAVDNGAKVINGSFGKGFSPNKQWVYDAIKYAASKDVLFVHAAGNDAEDIDTAPNFPNDADGKNPEYADNVITIGALNYEYGPGLMADFSNYGKENVDVFAPGVKIYATTPNNTYEYLQGTSMASPNVAGVAALIRSYYPSLTASQVKHILMDSGTELTTPINLAGSEGKTQTTLAAISKTGKIVNAYNALILAEKLAKK</sequence>
<dbReference type="PROSITE" id="PS00137">
    <property type="entry name" value="SUBTILASE_HIS"/>
    <property type="match status" value="1"/>
</dbReference>